<protein>
    <submittedName>
        <fullName evidence="3">Predicted protein</fullName>
    </submittedName>
</protein>
<feature type="compositionally biased region" description="Basic residues" evidence="2">
    <location>
        <begin position="55"/>
        <end position="65"/>
    </location>
</feature>
<accession>D2VCL6</accession>
<keyword evidence="4" id="KW-1185">Reference proteome</keyword>
<dbReference type="GeneID" id="8857331"/>
<dbReference type="InParanoid" id="D2VCL6"/>
<dbReference type="InterPro" id="IPR051553">
    <property type="entry name" value="Ran_GTPase-activating"/>
</dbReference>
<dbReference type="PANTHER" id="PTHR45982:SF1">
    <property type="entry name" value="REGULATOR OF CHROMOSOME CONDENSATION"/>
    <property type="match status" value="1"/>
</dbReference>
<name>D2VCL6_NAEGR</name>
<dbReference type="Pfam" id="PF13540">
    <property type="entry name" value="RCC1_2"/>
    <property type="match status" value="1"/>
</dbReference>
<dbReference type="PROSITE" id="PS50012">
    <property type="entry name" value="RCC1_3"/>
    <property type="match status" value="1"/>
</dbReference>
<feature type="repeat" description="RCC1" evidence="1">
    <location>
        <begin position="503"/>
        <end position="561"/>
    </location>
</feature>
<feature type="compositionally biased region" description="Polar residues" evidence="2">
    <location>
        <begin position="92"/>
        <end position="101"/>
    </location>
</feature>
<dbReference type="VEuPathDB" id="AmoebaDB:NAEGRDRAFT_66616"/>
<dbReference type="InterPro" id="IPR000408">
    <property type="entry name" value="Reg_chr_condens"/>
</dbReference>
<organism evidence="4">
    <name type="scientific">Naegleria gruberi</name>
    <name type="common">Amoeba</name>
    <dbReference type="NCBI Taxonomy" id="5762"/>
    <lineage>
        <taxon>Eukaryota</taxon>
        <taxon>Discoba</taxon>
        <taxon>Heterolobosea</taxon>
        <taxon>Tetramitia</taxon>
        <taxon>Eutetramitia</taxon>
        <taxon>Vahlkampfiidae</taxon>
        <taxon>Naegleria</taxon>
    </lineage>
</organism>
<dbReference type="SUPFAM" id="SSF50985">
    <property type="entry name" value="RCC1/BLIP-II"/>
    <property type="match status" value="1"/>
</dbReference>
<dbReference type="eggNOG" id="KOG0941">
    <property type="taxonomic scope" value="Eukaryota"/>
</dbReference>
<reference evidence="3 4" key="1">
    <citation type="journal article" date="2010" name="Cell">
        <title>The genome of Naegleria gruberi illuminates early eukaryotic versatility.</title>
        <authorList>
            <person name="Fritz-Laylin L.K."/>
            <person name="Prochnik S.E."/>
            <person name="Ginger M.L."/>
            <person name="Dacks J.B."/>
            <person name="Carpenter M.L."/>
            <person name="Field M.C."/>
            <person name="Kuo A."/>
            <person name="Paredez A."/>
            <person name="Chapman J."/>
            <person name="Pham J."/>
            <person name="Shu S."/>
            <person name="Neupane R."/>
            <person name="Cipriano M."/>
            <person name="Mancuso J."/>
            <person name="Tu H."/>
            <person name="Salamov A."/>
            <person name="Lindquist E."/>
            <person name="Shapiro H."/>
            <person name="Lucas S."/>
            <person name="Grigoriev I.V."/>
            <person name="Cande W.Z."/>
            <person name="Fulton C."/>
            <person name="Rokhsar D.S."/>
            <person name="Dawson S.C."/>
        </authorList>
    </citation>
    <scope>NUCLEOTIDE SEQUENCE [LARGE SCALE GENOMIC DNA]</scope>
    <source>
        <strain evidence="3 4">NEG-M</strain>
    </source>
</reference>
<dbReference type="OrthoDB" id="10256179at2759"/>
<feature type="region of interest" description="Disordered" evidence="2">
    <location>
        <begin position="42"/>
        <end position="72"/>
    </location>
</feature>
<evidence type="ECO:0000256" key="2">
    <source>
        <dbReference type="SAM" id="MobiDB-lite"/>
    </source>
</evidence>
<proteinExistence type="predicted"/>
<dbReference type="AlphaFoldDB" id="D2VCL6"/>
<dbReference type="GO" id="GO:0005737">
    <property type="term" value="C:cytoplasm"/>
    <property type="evidence" value="ECO:0007669"/>
    <property type="project" value="TreeGrafter"/>
</dbReference>
<gene>
    <name evidence="3" type="ORF">NAEGRDRAFT_66616</name>
</gene>
<dbReference type="RefSeq" id="XP_002678183.1">
    <property type="nucleotide sequence ID" value="XM_002678137.1"/>
</dbReference>
<dbReference type="PANTHER" id="PTHR45982">
    <property type="entry name" value="REGULATOR OF CHROMOSOME CONDENSATION"/>
    <property type="match status" value="1"/>
</dbReference>
<dbReference type="Gene3D" id="2.130.10.30">
    <property type="entry name" value="Regulator of chromosome condensation 1/beta-lactamase-inhibitor protein II"/>
    <property type="match status" value="3"/>
</dbReference>
<evidence type="ECO:0000313" key="4">
    <source>
        <dbReference type="Proteomes" id="UP000006671"/>
    </source>
</evidence>
<dbReference type="KEGG" id="ngr:NAEGRDRAFT_66616"/>
<dbReference type="Pfam" id="PF00415">
    <property type="entry name" value="RCC1"/>
    <property type="match status" value="1"/>
</dbReference>
<dbReference type="InterPro" id="IPR009091">
    <property type="entry name" value="RCC1/BLIP-II"/>
</dbReference>
<feature type="region of interest" description="Disordered" evidence="2">
    <location>
        <begin position="91"/>
        <end position="128"/>
    </location>
</feature>
<feature type="compositionally biased region" description="Low complexity" evidence="2">
    <location>
        <begin position="44"/>
        <end position="54"/>
    </location>
</feature>
<evidence type="ECO:0000256" key="1">
    <source>
        <dbReference type="PROSITE-ProRule" id="PRU00235"/>
    </source>
</evidence>
<dbReference type="Proteomes" id="UP000006671">
    <property type="component" value="Unassembled WGS sequence"/>
</dbReference>
<dbReference type="GO" id="GO:0005085">
    <property type="term" value="F:guanyl-nucleotide exchange factor activity"/>
    <property type="evidence" value="ECO:0007669"/>
    <property type="project" value="TreeGrafter"/>
</dbReference>
<evidence type="ECO:0000313" key="3">
    <source>
        <dbReference type="EMBL" id="EFC45439.1"/>
    </source>
</evidence>
<dbReference type="OMA" id="CYASTFF"/>
<sequence length="567" mass="63381">MSRYNSNFLSSLSTASSSNTTSASAIEAQMNRLAAMQLSLSERSTPTTPTPHTKSSSHHHHHHHSTVYATGSNIDQMLGVKVNTYLLKKSQGEPTTKSTKATLEKKKNLIQSSSDSYSDSSSEDELDQEVYLDSDDEDLSLDSDNEDQEADKNAPAGKLIHEFRLCDAAEYISVKLIDQGDYIEDIKLCYASTFFITKKKRVFMIGNNFLEIGFEKILIIPREVTWEGCQGNNKMKEMACGHFHLVILTEQKEILVGGNNNYGQLGDNFEKKSSYIDEEEDDVEESSDSEEEDGENYFQGKTFEVKEIELKKPPNNLNSLGFFFLELKGDVLESVFCGAFFTIFVTKLRRIYICGQIGFDDSNILREPTKIRFFDSGIPVSKIFCGSDDIVFVTVDKKVYGFSLLEPETITQKPSHFSQIEYFLDEHQTSVMEFGLGHSIFVTKENQVYCYGSNCDGECGMGEKESINKISLNDNMSNLMEVGEKIVSAVCGATMSTFLSNYGSIFVCGDNSEGQLGCLGKQPSSKVPVKVPSLFKQDKTTNPSRLRVFSGYHNTFILQLPEIAVQP</sequence>
<dbReference type="EMBL" id="GG738863">
    <property type="protein sequence ID" value="EFC45439.1"/>
    <property type="molecule type" value="Genomic_DNA"/>
</dbReference>